<dbReference type="InterPro" id="IPR035651">
    <property type="entry name" value="BipA_V"/>
</dbReference>
<dbReference type="Proteomes" id="UP000198406">
    <property type="component" value="Unassembled WGS sequence"/>
</dbReference>
<gene>
    <name evidence="3" type="ORF">FisN_3Hh071</name>
</gene>
<dbReference type="GO" id="GO:0003924">
    <property type="term" value="F:GTPase activity"/>
    <property type="evidence" value="ECO:0007669"/>
    <property type="project" value="InterPro"/>
</dbReference>
<dbReference type="GO" id="GO:0005525">
    <property type="term" value="F:GTP binding"/>
    <property type="evidence" value="ECO:0007669"/>
    <property type="project" value="InterPro"/>
</dbReference>
<dbReference type="FunFam" id="3.30.70.240:FF:000002">
    <property type="entry name" value="GTP-binding protein TypA"/>
    <property type="match status" value="1"/>
</dbReference>
<evidence type="ECO:0000313" key="4">
    <source>
        <dbReference type="Proteomes" id="UP000198406"/>
    </source>
</evidence>
<dbReference type="InterPro" id="IPR009000">
    <property type="entry name" value="Transl_B-barrel_sf"/>
</dbReference>
<dbReference type="InterPro" id="IPR042116">
    <property type="entry name" value="TypA/BipA_C"/>
</dbReference>
<dbReference type="Pfam" id="PF00679">
    <property type="entry name" value="EFG_C"/>
    <property type="match status" value="1"/>
</dbReference>
<comment type="caution">
    <text evidence="3">The sequence shown here is derived from an EMBL/GenBank/DDBJ whole genome shotgun (WGS) entry which is preliminary data.</text>
</comment>
<dbReference type="PROSITE" id="PS51722">
    <property type="entry name" value="G_TR_2"/>
    <property type="match status" value="1"/>
</dbReference>
<dbReference type="SUPFAM" id="SSF52540">
    <property type="entry name" value="P-loop containing nucleoside triphosphate hydrolases"/>
    <property type="match status" value="1"/>
</dbReference>
<dbReference type="Gene3D" id="2.40.50.250">
    <property type="entry name" value="bipa protein"/>
    <property type="match status" value="1"/>
</dbReference>
<dbReference type="GO" id="GO:0005829">
    <property type="term" value="C:cytosol"/>
    <property type="evidence" value="ECO:0007669"/>
    <property type="project" value="TreeGrafter"/>
</dbReference>
<evidence type="ECO:0000259" key="2">
    <source>
        <dbReference type="PROSITE" id="PS51722"/>
    </source>
</evidence>
<name>A0A1Z5JPA1_FISSO</name>
<dbReference type="InterPro" id="IPR000640">
    <property type="entry name" value="EFG_V-like"/>
</dbReference>
<dbReference type="SUPFAM" id="SSF50447">
    <property type="entry name" value="Translation proteins"/>
    <property type="match status" value="1"/>
</dbReference>
<keyword evidence="4" id="KW-1185">Reference proteome</keyword>
<dbReference type="Gene3D" id="3.30.70.240">
    <property type="match status" value="1"/>
</dbReference>
<dbReference type="InterPro" id="IPR004161">
    <property type="entry name" value="EFTu-like_2"/>
</dbReference>
<proteinExistence type="predicted"/>
<dbReference type="PROSITE" id="PS00301">
    <property type="entry name" value="G_TR_1"/>
    <property type="match status" value="1"/>
</dbReference>
<reference evidence="3 4" key="1">
    <citation type="journal article" date="2015" name="Plant Cell">
        <title>Oil accumulation by the oleaginous diatom Fistulifera solaris as revealed by the genome and transcriptome.</title>
        <authorList>
            <person name="Tanaka T."/>
            <person name="Maeda Y."/>
            <person name="Veluchamy A."/>
            <person name="Tanaka M."/>
            <person name="Abida H."/>
            <person name="Marechal E."/>
            <person name="Bowler C."/>
            <person name="Muto M."/>
            <person name="Sunaga Y."/>
            <person name="Tanaka M."/>
            <person name="Yoshino T."/>
            <person name="Taniguchi T."/>
            <person name="Fukuda Y."/>
            <person name="Nemoto M."/>
            <person name="Matsumoto M."/>
            <person name="Wong P.S."/>
            <person name="Aburatani S."/>
            <person name="Fujibuchi W."/>
        </authorList>
    </citation>
    <scope>NUCLEOTIDE SEQUENCE [LARGE SCALE GENOMIC DNA]</scope>
    <source>
        <strain evidence="3 4">JPCC DA0580</strain>
    </source>
</reference>
<dbReference type="OrthoDB" id="364892at2759"/>
<dbReference type="PANTHER" id="PTHR42908">
    <property type="entry name" value="TRANSLATION ELONGATION FACTOR-RELATED"/>
    <property type="match status" value="1"/>
</dbReference>
<dbReference type="Gene3D" id="3.30.70.870">
    <property type="entry name" value="Elongation Factor G (Translational Gtpase), domain 3"/>
    <property type="match status" value="1"/>
</dbReference>
<dbReference type="Pfam" id="PF21018">
    <property type="entry name" value="BipA_C"/>
    <property type="match status" value="1"/>
</dbReference>
<dbReference type="Pfam" id="PF03144">
    <property type="entry name" value="GTP_EFTU_D2"/>
    <property type="match status" value="1"/>
</dbReference>
<dbReference type="PANTHER" id="PTHR42908:SF8">
    <property type="entry name" value="TR-TYPE G DOMAIN-CONTAINING PROTEIN"/>
    <property type="match status" value="1"/>
</dbReference>
<accession>A0A1Z5JPA1</accession>
<dbReference type="EMBL" id="BDSP01000095">
    <property type="protein sequence ID" value="GAX15601.1"/>
    <property type="molecule type" value="Genomic_DNA"/>
</dbReference>
<dbReference type="InterPro" id="IPR027417">
    <property type="entry name" value="P-loop_NTPase"/>
</dbReference>
<dbReference type="InParanoid" id="A0A1Z5JPA1"/>
<dbReference type="SUPFAM" id="SSF54980">
    <property type="entry name" value="EF-G C-terminal domain-like"/>
    <property type="match status" value="2"/>
</dbReference>
<feature type="domain" description="Tr-type G" evidence="2">
    <location>
        <begin position="1"/>
        <end position="191"/>
    </location>
</feature>
<dbReference type="FunFam" id="2.40.50.250:FF:000001">
    <property type="entry name" value="GTP-binding protein TypA"/>
    <property type="match status" value="1"/>
</dbReference>
<protein>
    <recommendedName>
        <fullName evidence="2">Tr-type G domain-containing protein</fullName>
    </recommendedName>
</protein>
<dbReference type="Pfam" id="PF00009">
    <property type="entry name" value="GTP_EFTU"/>
    <property type="match status" value="1"/>
</dbReference>
<organism evidence="3 4">
    <name type="scientific">Fistulifera solaris</name>
    <name type="common">Oleaginous diatom</name>
    <dbReference type="NCBI Taxonomy" id="1519565"/>
    <lineage>
        <taxon>Eukaryota</taxon>
        <taxon>Sar</taxon>
        <taxon>Stramenopiles</taxon>
        <taxon>Ochrophyta</taxon>
        <taxon>Bacillariophyta</taxon>
        <taxon>Bacillariophyceae</taxon>
        <taxon>Bacillariophycidae</taxon>
        <taxon>Naviculales</taxon>
        <taxon>Naviculaceae</taxon>
        <taxon>Fistulifera</taxon>
    </lineage>
</organism>
<dbReference type="InterPro" id="IPR048876">
    <property type="entry name" value="BipA_C"/>
</dbReference>
<dbReference type="AlphaFoldDB" id="A0A1Z5JPA1"/>
<evidence type="ECO:0000313" key="3">
    <source>
        <dbReference type="EMBL" id="GAX15601.1"/>
    </source>
</evidence>
<dbReference type="InterPro" id="IPR005225">
    <property type="entry name" value="Small_GTP-bd"/>
</dbReference>
<dbReference type="CDD" id="cd03710">
    <property type="entry name" value="BipA_TypA_C"/>
    <property type="match status" value="1"/>
</dbReference>
<dbReference type="Gene3D" id="3.40.50.300">
    <property type="entry name" value="P-loop containing nucleotide triphosphate hydrolases"/>
    <property type="match status" value="1"/>
</dbReference>
<dbReference type="PRINTS" id="PR00315">
    <property type="entry name" value="ELONGATNFCT"/>
</dbReference>
<dbReference type="InterPro" id="IPR031157">
    <property type="entry name" value="G_TR_CS"/>
</dbReference>
<dbReference type="NCBIfam" id="TIGR00231">
    <property type="entry name" value="small_GTP"/>
    <property type="match status" value="1"/>
</dbReference>
<dbReference type="GO" id="GO:0009507">
    <property type="term" value="C:chloroplast"/>
    <property type="evidence" value="ECO:0007669"/>
    <property type="project" value="UniProtKB-SubCell"/>
</dbReference>
<dbReference type="FunCoup" id="A0A1Z5JPA1">
    <property type="interactions" value="99"/>
</dbReference>
<evidence type="ECO:0000256" key="1">
    <source>
        <dbReference type="ARBA" id="ARBA00004229"/>
    </source>
</evidence>
<dbReference type="Gene3D" id="2.40.30.10">
    <property type="entry name" value="Translation factors"/>
    <property type="match status" value="1"/>
</dbReference>
<sequence length="639" mass="69311">MRNIAVIAHVDHGKTSLVDKLLVAADNPDAVDRLMDSGDLEKERGITITSKVTRLQYGDVIINMADTPGHSDFSAEVDRILGVADGFVLVVDATEGPKSQTKYVLTRALALGLKPIVVLNKCDRSTSRLDETETQILDLFDVLGATEEQLEYTTVYASAREGWVSRNDDLSDKQSMGALLDLILEKIPEPTIFIHEAASEKNETTSLRPDALMNDKFSLAAVSVGYDSFLGRTCSGRIMSGSIQKNDNVVVLPRNGQQDSAGPPSTISGIFVHEGIRRVPLEDVACAGDYVTLTGVPDSICVGDTLTGVVNAVLEPLDTPPLAPPTLAMDFGANDGPLAGQEGSKIASSQIRDRLMSEADNNVTLKITENESDVDKTVVYARGELQLGILVEQMRREGFELLISPPRILTKTCPDTGKTLEPYEELVVDVDSEYAGAVINLLTGQERQAVLQNMSNQEEGKTQLVFEMPSRGMLGGFRSELATATRGSAIVHHIFIGDRERTGSESSLHEKGKLVSNASGKASAFALSTLEARGVLFVGPGEEVYSGMVIGENSRPGDLEVNPIKAKEKTNMRTQAKDEKIQLSNPKRMSVEELIAYMSPDEMIEVTPVSVRLRKKLLDSGARERAARTKAKQLRALKE</sequence>
<dbReference type="InterPro" id="IPR035647">
    <property type="entry name" value="EFG_III/V"/>
</dbReference>
<dbReference type="GO" id="GO:1990904">
    <property type="term" value="C:ribonucleoprotein complex"/>
    <property type="evidence" value="ECO:0007669"/>
    <property type="project" value="TreeGrafter"/>
</dbReference>
<comment type="subcellular location">
    <subcellularLocation>
        <location evidence="1">Plastid</location>
        <location evidence="1">Chloroplast</location>
    </subcellularLocation>
</comment>
<dbReference type="InterPro" id="IPR000795">
    <property type="entry name" value="T_Tr_GTP-bd_dom"/>
</dbReference>